<dbReference type="InterPro" id="IPR007791">
    <property type="entry name" value="DjlA_N"/>
</dbReference>
<evidence type="ECO:0000313" key="3">
    <source>
        <dbReference type="Proteomes" id="UP001596043"/>
    </source>
</evidence>
<dbReference type="Pfam" id="PF05099">
    <property type="entry name" value="TerB"/>
    <property type="match status" value="1"/>
</dbReference>
<dbReference type="RefSeq" id="WP_379976797.1">
    <property type="nucleotide sequence ID" value="NZ_JBHSFV010000001.1"/>
</dbReference>
<dbReference type="EMBL" id="JBHSFV010000001">
    <property type="protein sequence ID" value="MFC4632596.1"/>
    <property type="molecule type" value="Genomic_DNA"/>
</dbReference>
<accession>A0ABV9HTN3</accession>
<dbReference type="SUPFAM" id="SSF158682">
    <property type="entry name" value="TerB-like"/>
    <property type="match status" value="1"/>
</dbReference>
<sequence length="131" mass="15244">MSTEKKQIISDMIGLAKADNVLHEREYEFILAVAARLGLSKTDVDTLHARPLKVNVLTTELQRISQFHRLLLLMNVDQETHFTELDALRNYGLKLGIRPEAIEQILSEMDDHEHKMIPSDRLVEIFKRFYN</sequence>
<dbReference type="InterPro" id="IPR029024">
    <property type="entry name" value="TerB-like"/>
</dbReference>
<evidence type="ECO:0000313" key="2">
    <source>
        <dbReference type="EMBL" id="MFC4632596.1"/>
    </source>
</evidence>
<dbReference type="Proteomes" id="UP001596043">
    <property type="component" value="Unassembled WGS sequence"/>
</dbReference>
<keyword evidence="3" id="KW-1185">Reference proteome</keyword>
<evidence type="ECO:0000259" key="1">
    <source>
        <dbReference type="Pfam" id="PF05099"/>
    </source>
</evidence>
<comment type="caution">
    <text evidence="2">The sequence shown here is derived from an EMBL/GenBank/DDBJ whole genome shotgun (WGS) entry which is preliminary data.</text>
</comment>
<name>A0ABV9HTN3_9FLAO</name>
<reference evidence="3" key="1">
    <citation type="journal article" date="2019" name="Int. J. Syst. Evol. Microbiol.">
        <title>The Global Catalogue of Microorganisms (GCM) 10K type strain sequencing project: providing services to taxonomists for standard genome sequencing and annotation.</title>
        <authorList>
            <consortium name="The Broad Institute Genomics Platform"/>
            <consortium name="The Broad Institute Genome Sequencing Center for Infectious Disease"/>
            <person name="Wu L."/>
            <person name="Ma J."/>
        </authorList>
    </citation>
    <scope>NUCLEOTIDE SEQUENCE [LARGE SCALE GENOMIC DNA]</scope>
    <source>
        <strain evidence="3">YJ-61-S</strain>
    </source>
</reference>
<feature type="domain" description="Co-chaperone DjlA N-terminal" evidence="1">
    <location>
        <begin position="4"/>
        <end position="46"/>
    </location>
</feature>
<organism evidence="2 3">
    <name type="scientific">Dokdonia ponticola</name>
    <dbReference type="NCBI Taxonomy" id="2041041"/>
    <lineage>
        <taxon>Bacteria</taxon>
        <taxon>Pseudomonadati</taxon>
        <taxon>Bacteroidota</taxon>
        <taxon>Flavobacteriia</taxon>
        <taxon>Flavobacteriales</taxon>
        <taxon>Flavobacteriaceae</taxon>
        <taxon>Dokdonia</taxon>
    </lineage>
</organism>
<protein>
    <submittedName>
        <fullName evidence="2">TerB family tellurite resistance protein</fullName>
    </submittedName>
</protein>
<gene>
    <name evidence="2" type="ORF">ACFO3O_01680</name>
</gene>
<proteinExistence type="predicted"/>
<dbReference type="Gene3D" id="1.10.3680.10">
    <property type="entry name" value="TerB-like"/>
    <property type="match status" value="1"/>
</dbReference>